<evidence type="ECO:0000256" key="1">
    <source>
        <dbReference type="ARBA" id="ARBA00004123"/>
    </source>
</evidence>
<dbReference type="GO" id="GO:0005634">
    <property type="term" value="C:nucleus"/>
    <property type="evidence" value="ECO:0007669"/>
    <property type="project" value="UniProtKB-SubCell"/>
</dbReference>
<keyword evidence="4" id="KW-0862">Zinc</keyword>
<keyword evidence="3 9" id="KW-0863">Zinc-finger</keyword>
<dbReference type="SMART" id="SM00614">
    <property type="entry name" value="ZnF_BED"/>
    <property type="match status" value="1"/>
</dbReference>
<dbReference type="InterPro" id="IPR052035">
    <property type="entry name" value="ZnF_BED_domain_contain"/>
</dbReference>
<evidence type="ECO:0000256" key="8">
    <source>
        <dbReference type="ARBA" id="ARBA00023242"/>
    </source>
</evidence>
<feature type="domain" description="BED-type" evidence="11">
    <location>
        <begin position="17"/>
        <end position="79"/>
    </location>
</feature>
<dbReference type="InterPro" id="IPR008906">
    <property type="entry name" value="HATC_C_dom"/>
</dbReference>
<evidence type="ECO:0000256" key="4">
    <source>
        <dbReference type="ARBA" id="ARBA00022833"/>
    </source>
</evidence>
<evidence type="ECO:0000259" key="11">
    <source>
        <dbReference type="PROSITE" id="PS50808"/>
    </source>
</evidence>
<dbReference type="PANTHER" id="PTHR46481:SF4">
    <property type="entry name" value="ZINC FINGER BED DOMAIN-CONTAINING PROTEIN 4"/>
    <property type="match status" value="1"/>
</dbReference>
<dbReference type="PROSITE" id="PS50808">
    <property type="entry name" value="ZF_BED"/>
    <property type="match status" value="1"/>
</dbReference>
<evidence type="ECO:0000256" key="2">
    <source>
        <dbReference type="ARBA" id="ARBA00022723"/>
    </source>
</evidence>
<evidence type="ECO:0000256" key="3">
    <source>
        <dbReference type="ARBA" id="ARBA00022771"/>
    </source>
</evidence>
<dbReference type="PANTHER" id="PTHR46481">
    <property type="entry name" value="ZINC FINGER BED DOMAIN-CONTAINING PROTEIN 4"/>
    <property type="match status" value="1"/>
</dbReference>
<feature type="region of interest" description="Disordered" evidence="10">
    <location>
        <begin position="289"/>
        <end position="312"/>
    </location>
</feature>
<protein>
    <submittedName>
        <fullName evidence="12">E3 SUMO-protein ligase ZBED1-like</fullName>
    </submittedName>
</protein>
<evidence type="ECO:0000256" key="5">
    <source>
        <dbReference type="ARBA" id="ARBA00023015"/>
    </source>
</evidence>
<dbReference type="RefSeq" id="XP_042613353.1">
    <property type="nucleotide sequence ID" value="XM_042757419.1"/>
</dbReference>
<evidence type="ECO:0000313" key="12">
    <source>
        <dbReference type="RefSeq" id="XP_042613353.1"/>
    </source>
</evidence>
<evidence type="ECO:0000256" key="9">
    <source>
        <dbReference type="PROSITE-ProRule" id="PRU00027"/>
    </source>
</evidence>
<dbReference type="Pfam" id="PF02892">
    <property type="entry name" value="zf-BED"/>
    <property type="match status" value="1"/>
</dbReference>
<keyword evidence="7" id="KW-0804">Transcription</keyword>
<reference evidence="12" key="1">
    <citation type="submission" date="2025-08" db="UniProtKB">
        <authorList>
            <consortium name="RefSeq"/>
        </authorList>
    </citation>
    <scope>IDENTIFICATION</scope>
    <source>
        <tissue evidence="12">Muscle</tissue>
    </source>
</reference>
<keyword evidence="6" id="KW-0238">DNA-binding</keyword>
<dbReference type="GeneID" id="122145187"/>
<dbReference type="InterPro" id="IPR003656">
    <property type="entry name" value="Znf_BED"/>
</dbReference>
<dbReference type="GO" id="GO:0046983">
    <property type="term" value="F:protein dimerization activity"/>
    <property type="evidence" value="ECO:0007669"/>
    <property type="project" value="InterPro"/>
</dbReference>
<evidence type="ECO:0000256" key="6">
    <source>
        <dbReference type="ARBA" id="ARBA00023125"/>
    </source>
</evidence>
<proteinExistence type="predicted"/>
<evidence type="ECO:0000256" key="10">
    <source>
        <dbReference type="SAM" id="MobiDB-lite"/>
    </source>
</evidence>
<dbReference type="OrthoDB" id="1607513at2759"/>
<keyword evidence="2" id="KW-0479">Metal-binding</keyword>
<dbReference type="GO" id="GO:0003677">
    <property type="term" value="F:DNA binding"/>
    <property type="evidence" value="ECO:0007669"/>
    <property type="project" value="UniProtKB-KW"/>
</dbReference>
<comment type="subcellular location">
    <subcellularLocation>
        <location evidence="1">Nucleus</location>
    </subcellularLocation>
</comment>
<dbReference type="GO" id="GO:0008270">
    <property type="term" value="F:zinc ion binding"/>
    <property type="evidence" value="ECO:0007669"/>
    <property type="project" value="UniProtKB-KW"/>
</dbReference>
<dbReference type="AlphaFoldDB" id="A0A9Q9Y481"/>
<accession>A0A9Q9Y481</accession>
<dbReference type="KEGG" id="ccar:122145187"/>
<keyword evidence="5" id="KW-0805">Transcription regulation</keyword>
<keyword evidence="8" id="KW-0539">Nucleus</keyword>
<sequence length="423" mass="47599">MASGGEARLQYEEAPASFKSVVWRHFGFAVEYNAEEEKTVNKKMTVCKHCFTRVAYSNGNTSNMTAHLRCHHPAITLSEGRISEQVIKSSKKQQSLAESFQHTYPTGSERHIKITKAVGVFIAKDLQPFSVIGDAGFCHFIKTLDPRYRLPSRTFFSTEIIPDLYEKTCNSIVYKLAEELIQVLTPLKTVTTLMSSETTPTISMILPLKEMILKSMSPGDQDSATVKEAKAAISNDLAKRYTDPNLHDYLQMATALDPRFKSLPYLDEDSCDKLYRNIIREILEHEHQGLVENPVPSTEEDNPSSPPPKKKTAMSEVFGELFKTEEQQGRPFPQIIEEEVTTYKLADSIHVDADPFIWWKTNECKFPHVAKAAQQHLCVPGTSVASERIVSTAGDIVSAKRSLLAAENVDRLIFLQNNLKIQE</sequence>
<evidence type="ECO:0000256" key="7">
    <source>
        <dbReference type="ARBA" id="ARBA00023163"/>
    </source>
</evidence>
<gene>
    <name evidence="12" type="primary">LOC122145187</name>
</gene>
<organism evidence="12">
    <name type="scientific">Cyprinus carpio</name>
    <name type="common">Common carp</name>
    <dbReference type="NCBI Taxonomy" id="7962"/>
    <lineage>
        <taxon>Eukaryota</taxon>
        <taxon>Metazoa</taxon>
        <taxon>Chordata</taxon>
        <taxon>Craniata</taxon>
        <taxon>Vertebrata</taxon>
        <taxon>Euteleostomi</taxon>
        <taxon>Actinopterygii</taxon>
        <taxon>Neopterygii</taxon>
        <taxon>Teleostei</taxon>
        <taxon>Ostariophysi</taxon>
        <taxon>Cypriniformes</taxon>
        <taxon>Cyprinidae</taxon>
        <taxon>Cyprininae</taxon>
        <taxon>Cyprinus</taxon>
    </lineage>
</organism>
<dbReference type="Pfam" id="PF05699">
    <property type="entry name" value="Dimer_Tnp_hAT"/>
    <property type="match status" value="1"/>
</dbReference>
<name>A0A9Q9Y481_CYPCA</name>
<dbReference type="Proteomes" id="UP001155660">
    <property type="component" value="Chromosome A5"/>
</dbReference>